<sequence>MRVLLHIAGRTSAKEKNATLIEAIKSAKLPHDRYQTTTIVNTDDAIPGSGMFVRSSIEVIKSSTRGRNLLSTAMAWRVTPGN</sequence>
<evidence type="ECO:0000313" key="2">
    <source>
        <dbReference type="Proteomes" id="UP000255509"/>
    </source>
</evidence>
<proteinExistence type="predicted"/>
<gene>
    <name evidence="1" type="primary">ytfJ_2</name>
    <name evidence="1" type="ORF">NCTC8258_05995</name>
</gene>
<name>A0A379WFY0_SALET</name>
<dbReference type="AlphaFoldDB" id="A0A379WFY0"/>
<protein>
    <submittedName>
        <fullName evidence="1">Protein ytfJ</fullName>
    </submittedName>
</protein>
<reference evidence="1 2" key="1">
    <citation type="submission" date="2018-06" db="EMBL/GenBank/DDBJ databases">
        <authorList>
            <consortium name="Pathogen Informatics"/>
            <person name="Doyle S."/>
        </authorList>
    </citation>
    <scope>NUCLEOTIDE SEQUENCE [LARGE SCALE GENOMIC DNA]</scope>
    <source>
        <strain evidence="1 2">NCTC8258</strain>
    </source>
</reference>
<accession>A0A379WFY0</accession>
<dbReference type="Proteomes" id="UP000255509">
    <property type="component" value="Unassembled WGS sequence"/>
</dbReference>
<dbReference type="InterPro" id="IPR006513">
    <property type="entry name" value="YtfJ_HI0045"/>
</dbReference>
<dbReference type="Pfam" id="PF09695">
    <property type="entry name" value="YtfJ_HI0045"/>
    <property type="match status" value="1"/>
</dbReference>
<evidence type="ECO:0000313" key="1">
    <source>
        <dbReference type="EMBL" id="SUH18174.1"/>
    </source>
</evidence>
<dbReference type="EMBL" id="UGXS01000004">
    <property type="protein sequence ID" value="SUH18174.1"/>
    <property type="molecule type" value="Genomic_DNA"/>
</dbReference>
<organism evidence="1 2">
    <name type="scientific">Salmonella enterica I</name>
    <dbReference type="NCBI Taxonomy" id="59201"/>
    <lineage>
        <taxon>Bacteria</taxon>
        <taxon>Pseudomonadati</taxon>
        <taxon>Pseudomonadota</taxon>
        <taxon>Gammaproteobacteria</taxon>
        <taxon>Enterobacterales</taxon>
        <taxon>Enterobacteriaceae</taxon>
        <taxon>Salmonella</taxon>
    </lineage>
</organism>